<name>A0A5R8P8R0_9NOCA</name>
<dbReference type="Proteomes" id="UP000308349">
    <property type="component" value="Unassembled WGS sequence"/>
</dbReference>
<sequence length="81" mass="8509">MDHIGIGEQLDDMGVDDSAAAALACGRIAQDMVEAGVEPQVRITTADAIDPRVILAHRYWASKVVPSAPAMVIYEVANCAG</sequence>
<organism evidence="1 2">
    <name type="scientific">Nocardia cyriacigeorgica</name>
    <dbReference type="NCBI Taxonomy" id="135487"/>
    <lineage>
        <taxon>Bacteria</taxon>
        <taxon>Bacillati</taxon>
        <taxon>Actinomycetota</taxon>
        <taxon>Actinomycetes</taxon>
        <taxon>Mycobacteriales</taxon>
        <taxon>Nocardiaceae</taxon>
        <taxon>Nocardia</taxon>
    </lineage>
</organism>
<protein>
    <submittedName>
        <fullName evidence="1">Uncharacterized protein</fullName>
    </submittedName>
</protein>
<evidence type="ECO:0000313" key="1">
    <source>
        <dbReference type="EMBL" id="TLG01751.1"/>
    </source>
</evidence>
<evidence type="ECO:0000313" key="2">
    <source>
        <dbReference type="Proteomes" id="UP000308349"/>
    </source>
</evidence>
<dbReference type="RefSeq" id="WP_138457950.1">
    <property type="nucleotide sequence ID" value="NZ_VBUU01000029.1"/>
</dbReference>
<accession>A0A5R8P8R0</accession>
<gene>
    <name evidence="1" type="ORF">FEK35_23095</name>
</gene>
<dbReference type="AlphaFoldDB" id="A0A5R8P8R0"/>
<reference evidence="1 2" key="1">
    <citation type="submission" date="2019-05" db="EMBL/GenBank/DDBJ databases">
        <title>Genomes sequences of two Nocardia cyriacigeorgica environmental isolates, type strains Nocardia asteroides ATCC 19247 and Nocardia cyriacigeorgica DSM 44484.</title>
        <authorList>
            <person name="Vautrin F."/>
            <person name="Bergeron E."/>
            <person name="Dubost A."/>
            <person name="Abrouk D."/>
            <person name="Rodriguez Nava V."/>
            <person name="Pujic P."/>
        </authorList>
    </citation>
    <scope>NUCLEOTIDE SEQUENCE [LARGE SCALE GENOMIC DNA]</scope>
    <source>
        <strain evidence="1 2">EML 1456</strain>
    </source>
</reference>
<dbReference type="EMBL" id="VBUU01000029">
    <property type="protein sequence ID" value="TLG01751.1"/>
    <property type="molecule type" value="Genomic_DNA"/>
</dbReference>
<proteinExistence type="predicted"/>
<comment type="caution">
    <text evidence="1">The sequence shown here is derived from an EMBL/GenBank/DDBJ whole genome shotgun (WGS) entry which is preliminary data.</text>
</comment>